<feature type="compositionally biased region" description="Acidic residues" evidence="1">
    <location>
        <begin position="61"/>
        <end position="72"/>
    </location>
</feature>
<dbReference type="Proteomes" id="UP001417504">
    <property type="component" value="Unassembled WGS sequence"/>
</dbReference>
<protein>
    <submittedName>
        <fullName evidence="2">Uncharacterized protein</fullName>
    </submittedName>
</protein>
<feature type="region of interest" description="Disordered" evidence="1">
    <location>
        <begin position="58"/>
        <end position="97"/>
    </location>
</feature>
<gene>
    <name evidence="2" type="ORF">Sjap_001854</name>
</gene>
<sequence>MTKTPVKVTPRPCLSHGPLGLLKIREDKFLVRNSSRLRTMAFSGRKVLSSNIPSNTLYIEDNGENFDDVDEQDNTRLGGNETQSEKRGTTNSNDEDFKLNSEDEAISEDISLVDENDKEKNYEDVEMGGIVNLGDDDDDMDGSNVLPSRTPKMLFPTFPQPPQLVWGKALNCGKDLLT</sequence>
<dbReference type="EMBL" id="JBBNAE010000001">
    <property type="protein sequence ID" value="KAK9154374.1"/>
    <property type="molecule type" value="Genomic_DNA"/>
</dbReference>
<reference evidence="2 3" key="1">
    <citation type="submission" date="2024-01" db="EMBL/GenBank/DDBJ databases">
        <title>Genome assemblies of Stephania.</title>
        <authorList>
            <person name="Yang L."/>
        </authorList>
    </citation>
    <scope>NUCLEOTIDE SEQUENCE [LARGE SCALE GENOMIC DNA]</scope>
    <source>
        <strain evidence="2">QJT</strain>
        <tissue evidence="2">Leaf</tissue>
    </source>
</reference>
<dbReference type="AlphaFoldDB" id="A0AAP0PTX2"/>
<keyword evidence="3" id="KW-1185">Reference proteome</keyword>
<evidence type="ECO:0000313" key="2">
    <source>
        <dbReference type="EMBL" id="KAK9154374.1"/>
    </source>
</evidence>
<comment type="caution">
    <text evidence="2">The sequence shown here is derived from an EMBL/GenBank/DDBJ whole genome shotgun (WGS) entry which is preliminary data.</text>
</comment>
<accession>A0AAP0PTX2</accession>
<evidence type="ECO:0000256" key="1">
    <source>
        <dbReference type="SAM" id="MobiDB-lite"/>
    </source>
</evidence>
<evidence type="ECO:0000313" key="3">
    <source>
        <dbReference type="Proteomes" id="UP001417504"/>
    </source>
</evidence>
<name>A0AAP0PTX2_9MAGN</name>
<proteinExistence type="predicted"/>
<organism evidence="2 3">
    <name type="scientific">Stephania japonica</name>
    <dbReference type="NCBI Taxonomy" id="461633"/>
    <lineage>
        <taxon>Eukaryota</taxon>
        <taxon>Viridiplantae</taxon>
        <taxon>Streptophyta</taxon>
        <taxon>Embryophyta</taxon>
        <taxon>Tracheophyta</taxon>
        <taxon>Spermatophyta</taxon>
        <taxon>Magnoliopsida</taxon>
        <taxon>Ranunculales</taxon>
        <taxon>Menispermaceae</taxon>
        <taxon>Menispermoideae</taxon>
        <taxon>Cissampelideae</taxon>
        <taxon>Stephania</taxon>
    </lineage>
</organism>